<evidence type="ECO:0000256" key="3">
    <source>
        <dbReference type="SAM" id="MobiDB-lite"/>
    </source>
</evidence>
<organism evidence="5 6">
    <name type="scientific">Effrenium voratum</name>
    <dbReference type="NCBI Taxonomy" id="2562239"/>
    <lineage>
        <taxon>Eukaryota</taxon>
        <taxon>Sar</taxon>
        <taxon>Alveolata</taxon>
        <taxon>Dinophyceae</taxon>
        <taxon>Suessiales</taxon>
        <taxon>Symbiodiniaceae</taxon>
        <taxon>Effrenium</taxon>
    </lineage>
</organism>
<dbReference type="GO" id="GO:0016301">
    <property type="term" value="F:kinase activity"/>
    <property type="evidence" value="ECO:0007669"/>
    <property type="project" value="UniProtKB-KW"/>
</dbReference>
<feature type="domain" description="Carbohydrate kinase PfkB" evidence="4">
    <location>
        <begin position="385"/>
        <end position="613"/>
    </location>
</feature>
<name>A0AA36NB48_9DINO</name>
<dbReference type="Pfam" id="PF13344">
    <property type="entry name" value="Hydrolase_6"/>
    <property type="match status" value="1"/>
</dbReference>
<reference evidence="5" key="1">
    <citation type="submission" date="2023-08" db="EMBL/GenBank/DDBJ databases">
        <authorList>
            <person name="Chen Y."/>
            <person name="Shah S."/>
            <person name="Dougan E. K."/>
            <person name="Thang M."/>
            <person name="Chan C."/>
        </authorList>
    </citation>
    <scope>NUCLEOTIDE SEQUENCE</scope>
</reference>
<dbReference type="InterPro" id="IPR036412">
    <property type="entry name" value="HAD-like_sf"/>
</dbReference>
<dbReference type="PANTHER" id="PTHR42774:SF3">
    <property type="entry name" value="KETOHEXOKINASE"/>
    <property type="match status" value="1"/>
</dbReference>
<evidence type="ECO:0000313" key="5">
    <source>
        <dbReference type="EMBL" id="CAJ1397041.1"/>
    </source>
</evidence>
<dbReference type="Pfam" id="PF13242">
    <property type="entry name" value="Hydrolase_like"/>
    <property type="match status" value="1"/>
</dbReference>
<dbReference type="InterPro" id="IPR006356">
    <property type="entry name" value="HAD-SF_hydro_IIA_hyp3"/>
</dbReference>
<evidence type="ECO:0000259" key="4">
    <source>
        <dbReference type="Pfam" id="PF00294"/>
    </source>
</evidence>
<feature type="region of interest" description="Disordered" evidence="3">
    <location>
        <begin position="825"/>
        <end position="844"/>
    </location>
</feature>
<dbReference type="EMBL" id="CAUJNA010003251">
    <property type="protein sequence ID" value="CAJ1397041.1"/>
    <property type="molecule type" value="Genomic_DNA"/>
</dbReference>
<dbReference type="PANTHER" id="PTHR42774">
    <property type="entry name" value="PHOSPHOTRANSFERASE SYSTEM TRANSPORT PROTEIN"/>
    <property type="match status" value="1"/>
</dbReference>
<dbReference type="InterPro" id="IPR002173">
    <property type="entry name" value="Carboh/pur_kinase_PfkB_CS"/>
</dbReference>
<dbReference type="Pfam" id="PF00294">
    <property type="entry name" value="PfkB"/>
    <property type="match status" value="1"/>
</dbReference>
<keyword evidence="1" id="KW-0808">Transferase</keyword>
<dbReference type="SUPFAM" id="SSF56784">
    <property type="entry name" value="HAD-like"/>
    <property type="match status" value="1"/>
</dbReference>
<dbReference type="InterPro" id="IPR052562">
    <property type="entry name" value="Ketohexokinase-related"/>
</dbReference>
<keyword evidence="2" id="KW-0418">Kinase</keyword>
<comment type="caution">
    <text evidence="5">The sequence shown here is derived from an EMBL/GenBank/DDBJ whole genome shotgun (WGS) entry which is preliminary data.</text>
</comment>
<keyword evidence="6" id="KW-1185">Reference proteome</keyword>
<accession>A0AA36NB48</accession>
<sequence length="963" mass="103403">MEHLPAARARQPLAQPTLVQPATGHPILARRRRDGGFDARGASAALAAAGLLGAPFWRQRARRLVRCAGEAKWIDGLQDIAKDYDAFIFDLWGVVHNGRVAFPWARTTLEELKRQRKPVLFLSNSSRRRATNRAALAKLGIGPDLYVDLITSGEVAWRILAGEAEVEVAPEVRSAKSVLTFGNGEDDVEYLEPLDLKVANAEEADLLLARGCFSLYGKEAQPASWEEIDAQLSLAAKRGVPMLVANPDVVRPDGNSSPMPGRLAQRYSAFGGPAAHFVGKPYPAVFDLAHQRLREAGVPSSARVCMVGDSAWHDVRGARAAGLDVVLLCSGVHSAALGIEQAPASPSRPSSDRLEAFLGALEEQERPSFVTAALSWGRPPRPPASAVVFGLACMDIAQQLESYPAADAKVRAAQTSWLGGGNAANTASALARLGASTRLISKVGSDALGGAIRQGLETQGVEALLASGTRSAFSTVLVDAETGTRTCINSPAEDMTAEELQQLLGEVPLGAKLLHLDGRHPEAALALVEAVSGEGDTFVTLDAERVRQGLEPLLRRCNGLFCSSGFPAAWTGKAGLPAALASLLRDTATNADFVVATRGEKGSLLLARPSWVSQEELGVKELSALKVPVVCCAGSYEGFYTLACDAWPLEEPLVDDLCEDAGEREKKERTRGGFLHAWLAGKPPACALASGASVAAKKLQNLGARLAPDFVPDERLVSRLSQEMPTARRVAFERRMIIDEEIQTADNKTFRLVPKSVLKPEQFPQAVVEALRREGRVRGVFQSIHLHRCPGPGPCASAVWPRQQLRHWERLPLVAALACASRGARRAKEAEPEVPPEDGGDSSHLDLADEAVAAVQEVSEGFGLMTMIIQDYLEEGDFSWAEAMGREWLASAEPPDPKACGLVAASWLRARRADKAEFWLRQTGAKGQDLLSYIPDRWPLSDLVGELQEICKKIDAGDLPGDA</sequence>
<evidence type="ECO:0000256" key="1">
    <source>
        <dbReference type="ARBA" id="ARBA00022679"/>
    </source>
</evidence>
<proteinExistence type="predicted"/>
<dbReference type="NCBIfam" id="TIGR01459">
    <property type="entry name" value="HAD-SF-IIA-hyp4"/>
    <property type="match status" value="1"/>
</dbReference>
<dbReference type="InterPro" id="IPR023214">
    <property type="entry name" value="HAD_sf"/>
</dbReference>
<evidence type="ECO:0000313" key="6">
    <source>
        <dbReference type="Proteomes" id="UP001178507"/>
    </source>
</evidence>
<dbReference type="Proteomes" id="UP001178507">
    <property type="component" value="Unassembled WGS sequence"/>
</dbReference>
<dbReference type="Gene3D" id="3.40.50.1000">
    <property type="entry name" value="HAD superfamily/HAD-like"/>
    <property type="match status" value="2"/>
</dbReference>
<dbReference type="InterPro" id="IPR029056">
    <property type="entry name" value="Ribokinase-like"/>
</dbReference>
<dbReference type="NCBIfam" id="TIGR01460">
    <property type="entry name" value="HAD-SF-IIA"/>
    <property type="match status" value="1"/>
</dbReference>
<dbReference type="SUPFAM" id="SSF53613">
    <property type="entry name" value="Ribokinase-like"/>
    <property type="match status" value="1"/>
</dbReference>
<protein>
    <recommendedName>
        <fullName evidence="4">Carbohydrate kinase PfkB domain-containing protein</fullName>
    </recommendedName>
</protein>
<evidence type="ECO:0000256" key="2">
    <source>
        <dbReference type="ARBA" id="ARBA00022777"/>
    </source>
</evidence>
<dbReference type="AlphaFoldDB" id="A0AA36NB48"/>
<dbReference type="InterPro" id="IPR011611">
    <property type="entry name" value="PfkB_dom"/>
</dbReference>
<dbReference type="Gene3D" id="3.40.1190.20">
    <property type="match status" value="1"/>
</dbReference>
<gene>
    <name evidence="5" type="ORF">EVOR1521_LOCUS21140</name>
</gene>
<dbReference type="PROSITE" id="PS00583">
    <property type="entry name" value="PFKB_KINASES_1"/>
    <property type="match status" value="1"/>
</dbReference>
<dbReference type="InterPro" id="IPR006357">
    <property type="entry name" value="HAD-SF_hydro_IIA"/>
</dbReference>